<dbReference type="PANTHER" id="PTHR47447:SF17">
    <property type="entry name" value="OS12G0638900 PROTEIN"/>
    <property type="match status" value="1"/>
</dbReference>
<keyword evidence="4" id="KW-1185">Reference proteome</keyword>
<protein>
    <submittedName>
        <fullName evidence="3">Pentatricopeptide repeat-containing protein At1g06580</fullName>
    </submittedName>
</protein>
<evidence type="ECO:0000313" key="3">
    <source>
        <dbReference type="EMBL" id="CAK9094501.1"/>
    </source>
</evidence>
<dbReference type="Gene3D" id="1.25.40.10">
    <property type="entry name" value="Tetratricopeptide repeat domain"/>
    <property type="match status" value="2"/>
</dbReference>
<comment type="caution">
    <text evidence="3">The sequence shown here is derived from an EMBL/GenBank/DDBJ whole genome shotgun (WGS) entry which is preliminary data.</text>
</comment>
<evidence type="ECO:0000313" key="4">
    <source>
        <dbReference type="Proteomes" id="UP001642464"/>
    </source>
</evidence>
<organism evidence="3 4">
    <name type="scientific">Durusdinium trenchii</name>
    <dbReference type="NCBI Taxonomy" id="1381693"/>
    <lineage>
        <taxon>Eukaryota</taxon>
        <taxon>Sar</taxon>
        <taxon>Alveolata</taxon>
        <taxon>Dinophyceae</taxon>
        <taxon>Suessiales</taxon>
        <taxon>Symbiodiniaceae</taxon>
        <taxon>Durusdinium</taxon>
    </lineage>
</organism>
<dbReference type="InterPro" id="IPR011990">
    <property type="entry name" value="TPR-like_helical_dom_sf"/>
</dbReference>
<proteinExistence type="predicted"/>
<feature type="repeat" description="PPR" evidence="2">
    <location>
        <begin position="438"/>
        <end position="472"/>
    </location>
</feature>
<keyword evidence="1" id="KW-0677">Repeat</keyword>
<dbReference type="EMBL" id="CAXAMM010040651">
    <property type="protein sequence ID" value="CAK9094501.1"/>
    <property type="molecule type" value="Genomic_DNA"/>
</dbReference>
<feature type="repeat" description="PPR" evidence="2">
    <location>
        <begin position="403"/>
        <end position="437"/>
    </location>
</feature>
<accession>A0ABP0R1R9</accession>
<dbReference type="Pfam" id="PF13041">
    <property type="entry name" value="PPR_2"/>
    <property type="match status" value="1"/>
</dbReference>
<dbReference type="Proteomes" id="UP001642464">
    <property type="component" value="Unassembled WGS sequence"/>
</dbReference>
<name>A0ABP0R1R9_9DINO</name>
<evidence type="ECO:0000256" key="2">
    <source>
        <dbReference type="PROSITE-ProRule" id="PRU00708"/>
    </source>
</evidence>
<reference evidence="3 4" key="1">
    <citation type="submission" date="2024-02" db="EMBL/GenBank/DDBJ databases">
        <authorList>
            <person name="Chen Y."/>
            <person name="Shah S."/>
            <person name="Dougan E. K."/>
            <person name="Thang M."/>
            <person name="Chan C."/>
        </authorList>
    </citation>
    <scope>NUCLEOTIDE SEQUENCE [LARGE SCALE GENOMIC DNA]</scope>
</reference>
<gene>
    <name evidence="3" type="ORF">SCF082_LOCUS44420</name>
</gene>
<dbReference type="PROSITE" id="PS51375">
    <property type="entry name" value="PPR"/>
    <property type="match status" value="2"/>
</dbReference>
<evidence type="ECO:0000256" key="1">
    <source>
        <dbReference type="ARBA" id="ARBA00022737"/>
    </source>
</evidence>
<dbReference type="NCBIfam" id="TIGR00756">
    <property type="entry name" value="PPR"/>
    <property type="match status" value="1"/>
</dbReference>
<sequence length="506" mass="57766">MWGQSVPSHLKRLYGCHGASKVVQCPAALQELFEIFPEDRPAMLQVAGERGDWRQVLALHAQSVDETPFEEKGELYRNTATNLVSAQQWNRALRLIEEFREQCSPSQFWENRIGGLMLSVYSRWGSWPEILQVLQEGQTYPDTITASDRCEAMLALAQQDWQRALEVMEMSRGFGERGKETYIAGMNAWASGRHWEKVFDMFREIEETLKDKDVFEGALSACYKLCRSDDNPAPVAAAMSFLIREMCGRSMPPSDRYRNMAMMVNARAGYPEDALRLLLEAQELGTSEVESSSFRRLCQNCMRAFRQAGDWRHALLLLEEIPEDPYSFEEALKACAQCGEWQWSVELVEQMQARYLPVQQATHASLVTTYSNAKQWKPALWSLEEAERSTPAERRTGATAVNMVSLYNKVITSFAKEGEWRRALQLLHEMPGKQVQPDVVTYGAVSTTCNRARHYLYSLQLHEDMMQKDINPDVSSFKTAVAACRGKMQLLLEAAKPGQKRRQKLL</sequence>
<dbReference type="PANTHER" id="PTHR47447">
    <property type="entry name" value="OS03G0856100 PROTEIN"/>
    <property type="match status" value="1"/>
</dbReference>
<dbReference type="InterPro" id="IPR002885">
    <property type="entry name" value="PPR_rpt"/>
</dbReference>